<dbReference type="RefSeq" id="WP_036484946.1">
    <property type="nucleotide sequence ID" value="NZ_JMQM01000002.1"/>
</dbReference>
<dbReference type="GO" id="GO:0016853">
    <property type="term" value="F:isomerase activity"/>
    <property type="evidence" value="ECO:0007669"/>
    <property type="project" value="UniProtKB-KW"/>
</dbReference>
<feature type="domain" description="Xylose isomerase-like TIM barrel" evidence="1">
    <location>
        <begin position="24"/>
        <end position="266"/>
    </location>
</feature>
<protein>
    <submittedName>
        <fullName evidence="2">Xylose isomerase domain-containing protein</fullName>
    </submittedName>
</protein>
<dbReference type="SUPFAM" id="SSF51658">
    <property type="entry name" value="Xylose isomerase-like"/>
    <property type="match status" value="1"/>
</dbReference>
<gene>
    <name evidence="2" type="ORF">EL18_02581</name>
</gene>
<name>A0A084U5U5_9HYPH</name>
<dbReference type="InterPro" id="IPR036237">
    <property type="entry name" value="Xyl_isomerase-like_sf"/>
</dbReference>
<comment type="caution">
    <text evidence="2">The sequence shown here is derived from an EMBL/GenBank/DDBJ whole genome shotgun (WGS) entry which is preliminary data.</text>
</comment>
<keyword evidence="2" id="KW-0413">Isomerase</keyword>
<evidence type="ECO:0000313" key="3">
    <source>
        <dbReference type="Proteomes" id="UP000053675"/>
    </source>
</evidence>
<dbReference type="Proteomes" id="UP000053675">
    <property type="component" value="Unassembled WGS sequence"/>
</dbReference>
<dbReference type="OrthoDB" id="9804047at2"/>
<evidence type="ECO:0000259" key="1">
    <source>
        <dbReference type="Pfam" id="PF01261"/>
    </source>
</evidence>
<accession>A0A084U5U5</accession>
<sequence>MKLAAVTNEVAPLTGAGTLDTILRTAVDHGITLFEARTVESKRFPLLTGHAWEVLKGAQRKYGITYTAASAGNFIGMDVFSDMVALHKGGLWQMSMDMAEKMSTDTLITFAPQRSGTADKAEFEQVVNLLGDVVDSAATRGIKVQLENLPGTWADTSDSCLALLAAVNRDTFGYVWDTGNLYEAEQETFEAGFEKLKPYIRNVHLKDGQFIDGKMTWQHYGTGMTNVKGQIDALKSIGYTGTLALEAARIPHIEGDFEASLGYLRTIL</sequence>
<dbReference type="Gene3D" id="3.20.20.150">
    <property type="entry name" value="Divalent-metal-dependent TIM barrel enzymes"/>
    <property type="match status" value="1"/>
</dbReference>
<dbReference type="AlphaFoldDB" id="A0A084U5U5"/>
<proteinExistence type="predicted"/>
<dbReference type="PANTHER" id="PTHR12110">
    <property type="entry name" value="HYDROXYPYRUVATE ISOMERASE"/>
    <property type="match status" value="1"/>
</dbReference>
<dbReference type="Pfam" id="PF01261">
    <property type="entry name" value="AP_endonuc_2"/>
    <property type="match status" value="1"/>
</dbReference>
<dbReference type="STRING" id="472175.EL18_02581"/>
<dbReference type="InterPro" id="IPR013022">
    <property type="entry name" value="Xyl_isomerase-like_TIM-brl"/>
</dbReference>
<reference evidence="2 3" key="1">
    <citation type="submission" date="2014-05" db="EMBL/GenBank/DDBJ databases">
        <title>Draft Genome Sequence of Nitratireductor basaltis Strain UMTGB225, A Marine Bacterium Isolated from Green Barrel Tunicate.</title>
        <authorList>
            <person name="Gan H.Y."/>
        </authorList>
    </citation>
    <scope>NUCLEOTIDE SEQUENCE [LARGE SCALE GENOMIC DNA]</scope>
    <source>
        <strain evidence="2 3">UMTGB225</strain>
    </source>
</reference>
<keyword evidence="3" id="KW-1185">Reference proteome</keyword>
<dbReference type="PATRIC" id="fig|472175.3.peg.2572"/>
<evidence type="ECO:0000313" key="2">
    <source>
        <dbReference type="EMBL" id="KFB08331.1"/>
    </source>
</evidence>
<dbReference type="InterPro" id="IPR050312">
    <property type="entry name" value="IolE/XylAMocC-like"/>
</dbReference>
<organism evidence="2 3">
    <name type="scientific">Nitratireductor basaltis</name>
    <dbReference type="NCBI Taxonomy" id="472175"/>
    <lineage>
        <taxon>Bacteria</taxon>
        <taxon>Pseudomonadati</taxon>
        <taxon>Pseudomonadota</taxon>
        <taxon>Alphaproteobacteria</taxon>
        <taxon>Hyphomicrobiales</taxon>
        <taxon>Phyllobacteriaceae</taxon>
        <taxon>Nitratireductor</taxon>
    </lineage>
</organism>
<dbReference type="PANTHER" id="PTHR12110:SF41">
    <property type="entry name" value="INOSOSE DEHYDRATASE"/>
    <property type="match status" value="1"/>
</dbReference>
<dbReference type="EMBL" id="JMQM01000002">
    <property type="protein sequence ID" value="KFB08331.1"/>
    <property type="molecule type" value="Genomic_DNA"/>
</dbReference>
<dbReference type="eggNOG" id="COG1082">
    <property type="taxonomic scope" value="Bacteria"/>
</dbReference>